<protein>
    <submittedName>
        <fullName evidence="1">Uncharacterized protein</fullName>
    </submittedName>
</protein>
<dbReference type="EMBL" id="WOSY01000006">
    <property type="protein sequence ID" value="NHN88555.1"/>
    <property type="molecule type" value="Genomic_DNA"/>
</dbReference>
<reference evidence="1 2" key="1">
    <citation type="journal article" date="2020" name="Int. J. Syst. Evol. Microbiol.">
        <title>Novel acetic acid bacteria from cider fermentations: Acetobacter conturbans sp. nov. and Acetobacter fallax sp. nov.</title>
        <authorList>
            <person name="Sombolestani A.S."/>
            <person name="Cleenwerck I."/>
            <person name="Cnockaert M."/>
            <person name="Borremans W."/>
            <person name="Wieme A.D."/>
            <person name="De Vuyst L."/>
            <person name="Vandamme P."/>
        </authorList>
    </citation>
    <scope>NUCLEOTIDE SEQUENCE [LARGE SCALE GENOMIC DNA]</scope>
    <source>
        <strain evidence="1 2">LMG 1627</strain>
    </source>
</reference>
<gene>
    <name evidence="1" type="ORF">GOB81_07915</name>
</gene>
<accession>A0ABX0K1K5</accession>
<comment type="caution">
    <text evidence="1">The sequence shown here is derived from an EMBL/GenBank/DDBJ whole genome shotgun (WGS) entry which is preliminary data.</text>
</comment>
<name>A0ABX0K1K5_9PROT</name>
<proteinExistence type="predicted"/>
<evidence type="ECO:0000313" key="2">
    <source>
        <dbReference type="Proteomes" id="UP000631653"/>
    </source>
</evidence>
<keyword evidence="2" id="KW-1185">Reference proteome</keyword>
<organism evidence="1 2">
    <name type="scientific">Acetobacter conturbans</name>
    <dbReference type="NCBI Taxonomy" id="1737472"/>
    <lineage>
        <taxon>Bacteria</taxon>
        <taxon>Pseudomonadati</taxon>
        <taxon>Pseudomonadota</taxon>
        <taxon>Alphaproteobacteria</taxon>
        <taxon>Acetobacterales</taxon>
        <taxon>Acetobacteraceae</taxon>
        <taxon>Acetobacter</taxon>
    </lineage>
</organism>
<evidence type="ECO:0000313" key="1">
    <source>
        <dbReference type="EMBL" id="NHN88555.1"/>
    </source>
</evidence>
<dbReference type="Proteomes" id="UP000631653">
    <property type="component" value="Unassembled WGS sequence"/>
</dbReference>
<sequence>MRSFKGMSQAMQTGLSVFPSNVIPFRMAILPRHKEYLGRWLEAGMRMGLCDAEICIDDEASYADAEQVLVWVRENASPAYLIHPEGNRWVVVDALRDNVLSVEHSFELALDFIRPALPVQGSVAAA</sequence>